<evidence type="ECO:0000313" key="2">
    <source>
        <dbReference type="Proteomes" id="UP001054945"/>
    </source>
</evidence>
<dbReference type="EMBL" id="BPLR01013070">
    <property type="protein sequence ID" value="GIY58493.1"/>
    <property type="molecule type" value="Genomic_DNA"/>
</dbReference>
<keyword evidence="2" id="KW-1185">Reference proteome</keyword>
<organism evidence="1 2">
    <name type="scientific">Caerostris extrusa</name>
    <name type="common">Bark spider</name>
    <name type="synonym">Caerostris bankana</name>
    <dbReference type="NCBI Taxonomy" id="172846"/>
    <lineage>
        <taxon>Eukaryota</taxon>
        <taxon>Metazoa</taxon>
        <taxon>Ecdysozoa</taxon>
        <taxon>Arthropoda</taxon>
        <taxon>Chelicerata</taxon>
        <taxon>Arachnida</taxon>
        <taxon>Araneae</taxon>
        <taxon>Araneomorphae</taxon>
        <taxon>Entelegynae</taxon>
        <taxon>Araneoidea</taxon>
        <taxon>Araneidae</taxon>
        <taxon>Caerostris</taxon>
    </lineage>
</organism>
<dbReference type="AlphaFoldDB" id="A0AAV4UL27"/>
<evidence type="ECO:0000313" key="1">
    <source>
        <dbReference type="EMBL" id="GIY58493.1"/>
    </source>
</evidence>
<accession>A0AAV4UL27</accession>
<gene>
    <name evidence="1" type="ORF">CEXT_700271</name>
</gene>
<name>A0AAV4UL27_CAEEX</name>
<comment type="caution">
    <text evidence="1">The sequence shown here is derived from an EMBL/GenBank/DDBJ whole genome shotgun (WGS) entry which is preliminary data.</text>
</comment>
<sequence length="76" mass="8681">MSDTFQRKQSGQLFLLLIPEAFRDKVSLFISQSVFRCRLIGDSSSCWGDSRVFNPSNGEKFNDSNQTILDCSLERL</sequence>
<protein>
    <submittedName>
        <fullName evidence="1">Uncharacterized protein</fullName>
    </submittedName>
</protein>
<proteinExistence type="predicted"/>
<dbReference type="Proteomes" id="UP001054945">
    <property type="component" value="Unassembled WGS sequence"/>
</dbReference>
<reference evidence="1 2" key="1">
    <citation type="submission" date="2021-06" db="EMBL/GenBank/DDBJ databases">
        <title>Caerostris extrusa draft genome.</title>
        <authorList>
            <person name="Kono N."/>
            <person name="Arakawa K."/>
        </authorList>
    </citation>
    <scope>NUCLEOTIDE SEQUENCE [LARGE SCALE GENOMIC DNA]</scope>
</reference>